<keyword evidence="2" id="KW-0442">Lipid degradation</keyword>
<dbReference type="SUPFAM" id="SSF52151">
    <property type="entry name" value="FabD/lysophospholipase-like"/>
    <property type="match status" value="2"/>
</dbReference>
<feature type="short sequence motif" description="DGA/G" evidence="2">
    <location>
        <begin position="570"/>
        <end position="572"/>
    </location>
</feature>
<feature type="active site" description="Nucleophile" evidence="2">
    <location>
        <position position="53"/>
    </location>
</feature>
<keyword evidence="5" id="KW-0812">Transmembrane</keyword>
<evidence type="ECO:0000256" key="2">
    <source>
        <dbReference type="PROSITE-ProRule" id="PRU01161"/>
    </source>
</evidence>
<feature type="short sequence motif" description="GXGXXG" evidence="2">
    <location>
        <begin position="18"/>
        <end position="23"/>
    </location>
</feature>
<dbReference type="InterPro" id="IPR016035">
    <property type="entry name" value="Acyl_Trfase/lysoPLipase"/>
</dbReference>
<dbReference type="RefSeq" id="WP_284372182.1">
    <property type="nucleotide sequence ID" value="NZ_BSNJ01000004.1"/>
</dbReference>
<dbReference type="PROSITE" id="PS51635">
    <property type="entry name" value="PNPLA"/>
    <property type="match status" value="1"/>
</dbReference>
<accession>A0ABQ5V2G2</accession>
<comment type="caution">
    <text evidence="7">The sequence shown here is derived from an EMBL/GenBank/DDBJ whole genome shotgun (WGS) entry which is preliminary data.</text>
</comment>
<dbReference type="Pfam" id="PF01734">
    <property type="entry name" value="Patatin"/>
    <property type="match status" value="2"/>
</dbReference>
<feature type="compositionally biased region" description="Basic residues" evidence="4">
    <location>
        <begin position="743"/>
        <end position="775"/>
    </location>
</feature>
<reference evidence="7" key="1">
    <citation type="journal article" date="2014" name="Int. J. Syst. Evol. Microbiol.">
        <title>Complete genome of a new Firmicutes species belonging to the dominant human colonic microbiota ('Ruminococcus bicirculans') reveals two chromosomes and a selective capacity to utilize plant glucans.</title>
        <authorList>
            <consortium name="NISC Comparative Sequencing Program"/>
            <person name="Wegmann U."/>
            <person name="Louis P."/>
            <person name="Goesmann A."/>
            <person name="Henrissat B."/>
            <person name="Duncan S.H."/>
            <person name="Flint H.J."/>
        </authorList>
    </citation>
    <scope>NUCLEOTIDE SEQUENCE</scope>
    <source>
        <strain evidence="7">NBRC 108216</strain>
    </source>
</reference>
<keyword evidence="5" id="KW-0472">Membrane</keyword>
<keyword evidence="8" id="KW-1185">Reference proteome</keyword>
<protein>
    <recommendedName>
        <fullName evidence="6">PNPLA domain-containing protein</fullName>
    </recommendedName>
</protein>
<dbReference type="InterPro" id="IPR052580">
    <property type="entry name" value="Lipid_Hydrolase"/>
</dbReference>
<keyword evidence="1 2" id="KW-0443">Lipid metabolism</keyword>
<dbReference type="InterPro" id="IPR002641">
    <property type="entry name" value="PNPLA_dom"/>
</dbReference>
<dbReference type="PANTHER" id="PTHR46394:SF1">
    <property type="entry name" value="PNPLA DOMAIN-CONTAINING PROTEIN"/>
    <property type="match status" value="1"/>
</dbReference>
<proteinExistence type="predicted"/>
<feature type="region of interest" description="Disordered" evidence="4">
    <location>
        <begin position="741"/>
        <end position="775"/>
    </location>
</feature>
<keyword evidence="5" id="KW-1133">Transmembrane helix</keyword>
<sequence>MNEGPLTQDQIRYLAFEGGGAMGTAYLGALVALEEKGLLPPDCDQIEGVSGSSIGAIVGMCVGMGYGPAAINARLVRDRPYRLLHAEPFRKGLARRVDYDGRKDKTAEPDVGTTTPKILSDFPLLIADYANRKAIAAFLKDQMMSFLGDWLTETATAIVTDEKLVEDYVYRGALGALKKNRLFLQSTLLVLDLFRKIDQGANPNAFLMPQFIAWLDGEPFEEGWFENEEDRLNYIYYILGTGAVIVLLNYVIRIAFGGPSQDGLRNKALLLKVISDNIRYNMPQPWLYKGLVDIGAKIAALFVKQVQKSMDTIDLPEPDEAQKAIEKAVTQYLRALLTSEHVKSLIKQIFGDSGLFAGLTVRVILAELIYGRVEVLADGQFVKRDPPIDWSSQDDRDDSPDALPGRREDAIRRRYMQAQAILRSSPGLSDEKRDALKQASEVLETELDALEAERTRQMTAIIETFTMEDYYQLFDIELCVTGSNVSTKRTVFFNRYLTPKMPVVDAVGISSSFPFLFKPTRLTYTGGKMSHDAYDTDAVALNLGGDPRALYPPATLEDWYRENYHGWFIDGGLLNNIPINAFNGHASGNPKKRALSPIDMLYEPLNRHVLGFVLDTLDVVPKDSKTGRPAYRRHGWIKNAEGFETEKVPPGLISMFLSSVYETPMAHSTRHALPAKAFRRHQVVMLDTPGVTLFDLIPVERALRDADWGSYKTTWKHLTGAEPQKTKAEFESVFDRDNADGRKWRRNRAQRLQRRMSRKTARRATRVRGATKKNA</sequence>
<dbReference type="EMBL" id="BSNJ01000004">
    <property type="protein sequence ID" value="GLQ21038.1"/>
    <property type="molecule type" value="Genomic_DNA"/>
</dbReference>
<feature type="coiled-coil region" evidence="3">
    <location>
        <begin position="433"/>
        <end position="460"/>
    </location>
</feature>
<feature type="short sequence motif" description="GXSXG" evidence="2">
    <location>
        <begin position="51"/>
        <end position="55"/>
    </location>
</feature>
<organism evidence="7 8">
    <name type="scientific">Algimonas porphyrae</name>
    <dbReference type="NCBI Taxonomy" id="1128113"/>
    <lineage>
        <taxon>Bacteria</taxon>
        <taxon>Pseudomonadati</taxon>
        <taxon>Pseudomonadota</taxon>
        <taxon>Alphaproteobacteria</taxon>
        <taxon>Maricaulales</taxon>
        <taxon>Robiginitomaculaceae</taxon>
        <taxon>Algimonas</taxon>
    </lineage>
</organism>
<feature type="transmembrane region" description="Helical" evidence="5">
    <location>
        <begin position="53"/>
        <end position="73"/>
    </location>
</feature>
<dbReference type="Proteomes" id="UP001161390">
    <property type="component" value="Unassembled WGS sequence"/>
</dbReference>
<dbReference type="PANTHER" id="PTHR46394">
    <property type="entry name" value="ANNEXIN"/>
    <property type="match status" value="1"/>
</dbReference>
<feature type="domain" description="PNPLA" evidence="6">
    <location>
        <begin position="14"/>
        <end position="583"/>
    </location>
</feature>
<evidence type="ECO:0000256" key="1">
    <source>
        <dbReference type="ARBA" id="ARBA00023098"/>
    </source>
</evidence>
<reference evidence="7" key="2">
    <citation type="submission" date="2023-01" db="EMBL/GenBank/DDBJ databases">
        <title>Draft genome sequence of Algimonas porphyrae strain NBRC 108216.</title>
        <authorList>
            <person name="Sun Q."/>
            <person name="Mori K."/>
        </authorList>
    </citation>
    <scope>NUCLEOTIDE SEQUENCE</scope>
    <source>
        <strain evidence="7">NBRC 108216</strain>
    </source>
</reference>
<feature type="transmembrane region" description="Helical" evidence="5">
    <location>
        <begin position="12"/>
        <end position="33"/>
    </location>
</feature>
<feature type="transmembrane region" description="Helical" evidence="5">
    <location>
        <begin position="234"/>
        <end position="252"/>
    </location>
</feature>
<evidence type="ECO:0000259" key="6">
    <source>
        <dbReference type="PROSITE" id="PS51635"/>
    </source>
</evidence>
<feature type="region of interest" description="Disordered" evidence="4">
    <location>
        <begin position="387"/>
        <end position="408"/>
    </location>
</feature>
<evidence type="ECO:0000313" key="7">
    <source>
        <dbReference type="EMBL" id="GLQ21038.1"/>
    </source>
</evidence>
<evidence type="ECO:0000256" key="3">
    <source>
        <dbReference type="SAM" id="Coils"/>
    </source>
</evidence>
<evidence type="ECO:0000256" key="5">
    <source>
        <dbReference type="SAM" id="Phobius"/>
    </source>
</evidence>
<keyword evidence="2" id="KW-0378">Hydrolase</keyword>
<evidence type="ECO:0000313" key="8">
    <source>
        <dbReference type="Proteomes" id="UP001161390"/>
    </source>
</evidence>
<feature type="active site" description="Proton acceptor" evidence="2">
    <location>
        <position position="570"/>
    </location>
</feature>
<gene>
    <name evidence="7" type="ORF">GCM10007854_19930</name>
</gene>
<keyword evidence="3" id="KW-0175">Coiled coil</keyword>
<evidence type="ECO:0000256" key="4">
    <source>
        <dbReference type="SAM" id="MobiDB-lite"/>
    </source>
</evidence>
<name>A0ABQ5V2G2_9PROT</name>
<dbReference type="Gene3D" id="3.40.1090.10">
    <property type="entry name" value="Cytosolic phospholipase A2 catalytic domain"/>
    <property type="match status" value="2"/>
</dbReference>